<dbReference type="SMART" id="SM00088">
    <property type="entry name" value="PINT"/>
    <property type="match status" value="1"/>
</dbReference>
<keyword evidence="3 5" id="KW-0648">Protein biosynthesis</keyword>
<sequence>MSEFDLTFKLAPFLDVHLIMPLLEFLEPRKLFDDKSIRETQRAILSQTNYIDNLIETYPADQVPPELVQKRETIAKEREELKAKVNPILAILEQDAVKESLTKVLKPEEFTSFLENLQTNYNFTPDMLDTLYKYAKLQYECGDYMSSSVLLQYYRQLVPQHDLKNYLNALYGKLASEIMLMEWDHARDDLLKLRVYIDANPFDTEAELIHQRAWLLHWSLFVYFNSANGRNEIVDLFFHNYNYLNTIQILCPHLLRYLVVAVMTGKIKQPNIIKKLVSVIKMVRHSYHDPVTEFLTCLYVNFDFDDAQEKLKLCEEVLTNDFFLTACLSDFRESARLLVFDMFCRIHQSVSIEALAKRLNMTESDAERWIVDLIRINRIEGAKIDSIHGVVAMASHTNNQSVHEKVLENTKSMVNRVEQLAFQLKDTKFRDMKLRPTHR</sequence>
<dbReference type="InterPro" id="IPR000717">
    <property type="entry name" value="PCI_dom"/>
</dbReference>
<evidence type="ECO:0000256" key="5">
    <source>
        <dbReference type="HAMAP-Rule" id="MF_03004"/>
    </source>
</evidence>
<dbReference type="PANTHER" id="PTHR10317">
    <property type="entry name" value="EUKARYOTIC TRANSLATION INITIATION FACTOR 3 SUBUNIT E"/>
    <property type="match status" value="1"/>
</dbReference>
<dbReference type="Proteomes" id="UP000218231">
    <property type="component" value="Unassembled WGS sequence"/>
</dbReference>
<name>A0A2A2L8K3_9BILA</name>
<accession>A0A2A2L8K3</accession>
<dbReference type="HAMAP" id="MF_03004">
    <property type="entry name" value="eIF3e"/>
    <property type="match status" value="1"/>
</dbReference>
<comment type="similarity">
    <text evidence="5 6">Belongs to the eIF-3 subunit E family.</text>
</comment>
<keyword evidence="2 5" id="KW-0396">Initiation factor</keyword>
<dbReference type="GO" id="GO:0071540">
    <property type="term" value="C:eukaryotic translation initiation factor 3 complex, eIF3e"/>
    <property type="evidence" value="ECO:0007669"/>
    <property type="project" value="UniProtKB-UniRule"/>
</dbReference>
<organism evidence="8 9">
    <name type="scientific">Diploscapter pachys</name>
    <dbReference type="NCBI Taxonomy" id="2018661"/>
    <lineage>
        <taxon>Eukaryota</taxon>
        <taxon>Metazoa</taxon>
        <taxon>Ecdysozoa</taxon>
        <taxon>Nematoda</taxon>
        <taxon>Chromadorea</taxon>
        <taxon>Rhabditida</taxon>
        <taxon>Rhabditina</taxon>
        <taxon>Rhabditomorpha</taxon>
        <taxon>Rhabditoidea</taxon>
        <taxon>Rhabditidae</taxon>
        <taxon>Diploscapter</taxon>
    </lineage>
</organism>
<feature type="domain" description="PCI" evidence="7">
    <location>
        <begin position="222"/>
        <end position="397"/>
    </location>
</feature>
<gene>
    <name evidence="8" type="ORF">WR25_19776</name>
</gene>
<proteinExistence type="inferred from homology"/>
<evidence type="ECO:0000256" key="1">
    <source>
        <dbReference type="ARBA" id="ARBA00022490"/>
    </source>
</evidence>
<keyword evidence="1 5" id="KW-0963">Cytoplasm</keyword>
<evidence type="ECO:0000256" key="6">
    <source>
        <dbReference type="PIRNR" id="PIRNR016255"/>
    </source>
</evidence>
<protein>
    <recommendedName>
        <fullName evidence="5 6">Eukaryotic translation initiation factor 3 subunit E</fullName>
        <shortName evidence="5">eIF3e</shortName>
    </recommendedName>
    <alternativeName>
        <fullName evidence="5">Eukaryotic translation initiation factor 3 subunit 6</fullName>
    </alternativeName>
</protein>
<dbReference type="STRING" id="2018661.A0A2A2L8K3"/>
<comment type="subcellular location">
    <subcellularLocation>
        <location evidence="5 6">Cytoplasm</location>
    </subcellularLocation>
</comment>
<dbReference type="SUPFAM" id="SSF46785">
    <property type="entry name" value="Winged helix' DNA-binding domain"/>
    <property type="match status" value="1"/>
</dbReference>
<dbReference type="InterPro" id="IPR016650">
    <property type="entry name" value="eIF3e"/>
</dbReference>
<evidence type="ECO:0000256" key="3">
    <source>
        <dbReference type="ARBA" id="ARBA00022917"/>
    </source>
</evidence>
<dbReference type="CDD" id="cd21378">
    <property type="entry name" value="eIF3E"/>
    <property type="match status" value="1"/>
</dbReference>
<dbReference type="GO" id="GO:0033290">
    <property type="term" value="C:eukaryotic 48S preinitiation complex"/>
    <property type="evidence" value="ECO:0007669"/>
    <property type="project" value="UniProtKB-UniRule"/>
</dbReference>
<evidence type="ECO:0000259" key="7">
    <source>
        <dbReference type="PROSITE" id="PS50250"/>
    </source>
</evidence>
<evidence type="ECO:0000313" key="8">
    <source>
        <dbReference type="EMBL" id="PAV82519.1"/>
    </source>
</evidence>
<dbReference type="EMBL" id="LIAE01007044">
    <property type="protein sequence ID" value="PAV82519.1"/>
    <property type="molecule type" value="Genomic_DNA"/>
</dbReference>
<dbReference type="InterPro" id="IPR036390">
    <property type="entry name" value="WH_DNA-bd_sf"/>
</dbReference>
<dbReference type="Gene3D" id="1.25.40.570">
    <property type="match status" value="1"/>
</dbReference>
<evidence type="ECO:0000256" key="4">
    <source>
        <dbReference type="ARBA" id="ARBA00047068"/>
    </source>
</evidence>
<evidence type="ECO:0000313" key="9">
    <source>
        <dbReference type="Proteomes" id="UP000218231"/>
    </source>
</evidence>
<dbReference type="InterPro" id="IPR019010">
    <property type="entry name" value="eIF3e_N"/>
</dbReference>
<reference evidence="8 9" key="1">
    <citation type="journal article" date="2017" name="Curr. Biol.">
        <title>Genome architecture and evolution of a unichromosomal asexual nematode.</title>
        <authorList>
            <person name="Fradin H."/>
            <person name="Zegar C."/>
            <person name="Gutwein M."/>
            <person name="Lucas J."/>
            <person name="Kovtun M."/>
            <person name="Corcoran D."/>
            <person name="Baugh L.R."/>
            <person name="Kiontke K."/>
            <person name="Gunsalus K."/>
            <person name="Fitch D.H."/>
            <person name="Piano F."/>
        </authorList>
    </citation>
    <scope>NUCLEOTIDE SEQUENCE [LARGE SCALE GENOMIC DNA]</scope>
    <source>
        <strain evidence="8">PF1309</strain>
    </source>
</reference>
<comment type="caution">
    <text evidence="8">The sequence shown here is derived from an EMBL/GenBank/DDBJ whole genome shotgun (WGS) entry which is preliminary data.</text>
</comment>
<dbReference type="Pfam" id="PF01399">
    <property type="entry name" value="PCI"/>
    <property type="match status" value="1"/>
</dbReference>
<comment type="function">
    <text evidence="5">Component of the eukaryotic translation initiation factor 3 (eIF-3) complex, which is involved in protein synthesis of a specialized repertoire of mRNAs and, together with other initiation factors, stimulates binding of mRNA and methionyl-tRNAi to the 40S ribosome. The eIF-3 complex specifically targets and initiates translation of a subset of mRNAs involved in cell proliferation.</text>
</comment>
<comment type="subunit">
    <text evidence="4">Component of the eukaryotic translation initiation factor 3 (eIF-3) complex. The eIF-3 complex interacts with pix. Interacts with mxt.</text>
</comment>
<dbReference type="OrthoDB" id="417252at2759"/>
<dbReference type="GO" id="GO:0016282">
    <property type="term" value="C:eukaryotic 43S preinitiation complex"/>
    <property type="evidence" value="ECO:0007669"/>
    <property type="project" value="UniProtKB-UniRule"/>
</dbReference>
<dbReference type="AlphaFoldDB" id="A0A2A2L8K3"/>
<dbReference type="SMART" id="SM01186">
    <property type="entry name" value="eIF3_N"/>
    <property type="match status" value="1"/>
</dbReference>
<dbReference type="GO" id="GO:0003743">
    <property type="term" value="F:translation initiation factor activity"/>
    <property type="evidence" value="ECO:0007669"/>
    <property type="project" value="UniProtKB-UniRule"/>
</dbReference>
<dbReference type="PIRSF" id="PIRSF016255">
    <property type="entry name" value="eIF3e_su6"/>
    <property type="match status" value="1"/>
</dbReference>
<dbReference type="Pfam" id="PF09440">
    <property type="entry name" value="eIF3_N"/>
    <property type="match status" value="1"/>
</dbReference>
<dbReference type="PROSITE" id="PS50250">
    <property type="entry name" value="PCI"/>
    <property type="match status" value="1"/>
</dbReference>
<keyword evidence="9" id="KW-1185">Reference proteome</keyword>
<dbReference type="GO" id="GO:0001732">
    <property type="term" value="P:formation of cytoplasmic translation initiation complex"/>
    <property type="evidence" value="ECO:0007669"/>
    <property type="project" value="UniProtKB-UniRule"/>
</dbReference>
<evidence type="ECO:0000256" key="2">
    <source>
        <dbReference type="ARBA" id="ARBA00022540"/>
    </source>
</evidence>